<evidence type="ECO:0000256" key="1">
    <source>
        <dbReference type="SAM" id="SignalP"/>
    </source>
</evidence>
<reference evidence="3" key="1">
    <citation type="submission" date="2014-12" db="EMBL/GenBank/DDBJ databases">
        <title>Complete genome sequence of a multi-drug resistant Klebsiella pneumoniae.</title>
        <authorList>
            <person name="Hua X."/>
            <person name="Chen Q."/>
            <person name="Li X."/>
            <person name="Feng Y."/>
            <person name="Ruan Z."/>
            <person name="Yu Y."/>
        </authorList>
    </citation>
    <scope>NUCLEOTIDE SEQUENCE [LARGE SCALE GENOMIC DNA]</scope>
    <source>
        <strain evidence="3">5.12</strain>
    </source>
</reference>
<dbReference type="OrthoDB" id="7204652at2"/>
<dbReference type="RefSeq" id="WP_075609854.1">
    <property type="nucleotide sequence ID" value="NZ_CP052766.1"/>
</dbReference>
<organism evidence="2 3">
    <name type="scientific">Alteromonas pelagimontana</name>
    <dbReference type="NCBI Taxonomy" id="1858656"/>
    <lineage>
        <taxon>Bacteria</taxon>
        <taxon>Pseudomonadati</taxon>
        <taxon>Pseudomonadota</taxon>
        <taxon>Gammaproteobacteria</taxon>
        <taxon>Alteromonadales</taxon>
        <taxon>Alteromonadaceae</taxon>
        <taxon>Alteromonas/Salinimonas group</taxon>
        <taxon>Alteromonas</taxon>
    </lineage>
</organism>
<dbReference type="PROSITE" id="PS51257">
    <property type="entry name" value="PROKAR_LIPOPROTEIN"/>
    <property type="match status" value="1"/>
</dbReference>
<evidence type="ECO:0008006" key="4">
    <source>
        <dbReference type="Google" id="ProtNLM"/>
    </source>
</evidence>
<protein>
    <recommendedName>
        <fullName evidence="4">DUF4410 domain-containing protein</fullName>
    </recommendedName>
</protein>
<proteinExistence type="predicted"/>
<dbReference type="AlphaFoldDB" id="A0A6M4MG45"/>
<evidence type="ECO:0000313" key="3">
    <source>
        <dbReference type="Proteomes" id="UP000219285"/>
    </source>
</evidence>
<dbReference type="KEGG" id="apel:CA267_016030"/>
<dbReference type="EMBL" id="CP052766">
    <property type="protein sequence ID" value="QJR82151.1"/>
    <property type="molecule type" value="Genomic_DNA"/>
</dbReference>
<dbReference type="Proteomes" id="UP000219285">
    <property type="component" value="Chromosome"/>
</dbReference>
<name>A0A6M4MG45_9ALTE</name>
<keyword evidence="3" id="KW-1185">Reference proteome</keyword>
<accession>A0A6M4MG45</accession>
<keyword evidence="1" id="KW-0732">Signal</keyword>
<reference evidence="2 3" key="2">
    <citation type="submission" date="2020-04" db="EMBL/GenBank/DDBJ databases">
        <title>Complete genome sequence of Alteromonas pelagimontana 5.12T.</title>
        <authorList>
            <person name="Sinha R.K."/>
            <person name="Krishnan K.P."/>
            <person name="Kurian J.P."/>
        </authorList>
    </citation>
    <scope>NUCLEOTIDE SEQUENCE [LARGE SCALE GENOMIC DNA]</scope>
    <source>
        <strain evidence="2 3">5.12</strain>
    </source>
</reference>
<evidence type="ECO:0000313" key="2">
    <source>
        <dbReference type="EMBL" id="QJR82151.1"/>
    </source>
</evidence>
<sequence>MNKLIFTTLFALLATGCASTTPTKSTEQAYLIINIPGDSSIRQQVVDTVITTVKENMNSLTYNQGIPPALLPATAPRFTLVNPFGQSGFAAMAQAQGMNLKVPQCQDPLLTIKSDSSTSGWSESTTFFTCVVQYADGYHVDIYATFEQESGGLSVNALSQSLARSVVGDTSQLIPRTMKRIQIALQNASPETSVVDSYIPSRWKGVFVDDTVALEATE</sequence>
<feature type="chain" id="PRO_5028944658" description="DUF4410 domain-containing protein" evidence="1">
    <location>
        <begin position="21"/>
        <end position="218"/>
    </location>
</feature>
<feature type="signal peptide" evidence="1">
    <location>
        <begin position="1"/>
        <end position="20"/>
    </location>
</feature>
<gene>
    <name evidence="2" type="ORF">CA267_016030</name>
</gene>